<dbReference type="Pfam" id="PF08532">
    <property type="entry name" value="Glyco_hydro_42M"/>
    <property type="match status" value="1"/>
</dbReference>
<dbReference type="InterPro" id="IPR017853">
    <property type="entry name" value="GH"/>
</dbReference>
<evidence type="ECO:0000256" key="1">
    <source>
        <dbReference type="SAM" id="Coils"/>
    </source>
</evidence>
<organism evidence="4 5">
    <name type="scientific">Victivallis vadensis</name>
    <dbReference type="NCBI Taxonomy" id="172901"/>
    <lineage>
        <taxon>Bacteria</taxon>
        <taxon>Pseudomonadati</taxon>
        <taxon>Lentisphaerota</taxon>
        <taxon>Lentisphaeria</taxon>
        <taxon>Victivallales</taxon>
        <taxon>Victivallaceae</taxon>
        <taxon>Victivallis</taxon>
    </lineage>
</organism>
<dbReference type="AlphaFoldDB" id="A0A2U1B881"/>
<keyword evidence="5" id="KW-1185">Reference proteome</keyword>
<dbReference type="GeneID" id="78294385"/>
<evidence type="ECO:0000259" key="3">
    <source>
        <dbReference type="Pfam" id="PF08532"/>
    </source>
</evidence>
<dbReference type="EMBL" id="QEKH01000005">
    <property type="protein sequence ID" value="PVY44737.1"/>
    <property type="molecule type" value="Genomic_DNA"/>
</dbReference>
<protein>
    <submittedName>
        <fullName evidence="4">Beta-galactosidase-like protein</fullName>
    </submittedName>
</protein>
<keyword evidence="2" id="KW-0732">Signal</keyword>
<accession>A0A2U1B881</accession>
<sequence>MKKFLTSIALAPAFVLGAAEMLFNGFPADNPGAGWGGNPVIENSVLKIRSESANPVFYLAKDNWKNYRVSFTLVRRGGAYFEIYAGWRYPHFIKFSLPPVHQGKILVSRGTAGGKSEKLKECRWPQKFTAGQELKCAVTVLTEKASLHINGELVAETGSDVPFSGGIAFGGTWNSDFEVSDLKVEQLPPPPRKAVPVTDNFERPVIRNGTFFYHGKPTFMLGVNDAGNNFWEFTPDNARPPYEPNDLLTDQLDLRIAGEMGFNVNHTYTFARQVAEEYLPEMGLTHAQADLLLGSPYREHWANRFRHRDRISGMPLVVDYSLLHLFTMNDLPGRLSQAGFPADTRHDGGFMPYVPETRPGKDIYKYYFKGGAEFWLNSGKSNPWVYELFNEVQWYHSKHPENKKLFAGWLKRKYNHDLEQLRAVWGNETPKNFEAAAEPSPWTGGRMKADWMDFLGDRFVEIFQAGKAAIREVDPRPNVYFDIEIAVSSLWYEQNGIDYHKLMKTADIFGSEGGMPFGLFSGTSGNYLEDVYNNKFLSVMFFYDLARAFAGEKPIMNQESYVSRNHGALGRIPVRRSDFTTMLWFEVFHNYSGSQIYCWWKGGRNFPWKTLDDARRSGIGNPPALLNPYYYPLDTLKGIKDFSQEIARLAEIALPYPRTLNDIGILYSLPSVWRQPHAVRGDQKFAYQQQCFNWYNAFLSRQLPVGVTTEQELNERGAGTFKVIAVPNPSHIFPATRETLKKFAAAGGIVLWGENSGKFDQYGRSLPEFSPQDAGFRIVPALKDAESERNAIYRALQDSGYVSPWKIIPADAWQTHELEVRAIRRDDCDLYFLCNWNGRETGAVKFIPPLPGSRRNNSFYVTDMVTREPFAAPSGRLEWKREELRAGIFLALPSQERVLLAVSTTPAAAPGKNARTRADEQKRNSAIQRELAERLAALDAQLKAIEAEKRAAHAQARAGYQVDSAKCRALDMTGAVNMGFQDETAGDRKGGWTDQGELDARDFPTGRITLANVPFKVIDPADNDGKSCAVLAGTIKYFPTETPEIPVNAKIANLYFLHAAAWGNKSGKLFEYLITYDDGTTCAFPINGTAECADWINPQPLNNGYIAWEKKRPAGFTVGAYVTRWNNPNPAKNVKSVKAVSGGREAVPVILGITCELLTELP</sequence>
<comment type="caution">
    <text evidence="4">The sequence shown here is derived from an EMBL/GenBank/DDBJ whole genome shotgun (WGS) entry which is preliminary data.</text>
</comment>
<name>A0A2U1B881_9BACT</name>
<dbReference type="Gene3D" id="3.40.50.880">
    <property type="match status" value="1"/>
</dbReference>
<feature type="chain" id="PRO_5015788100" evidence="2">
    <location>
        <begin position="19"/>
        <end position="1162"/>
    </location>
</feature>
<dbReference type="SUPFAM" id="SSF52317">
    <property type="entry name" value="Class I glutamine amidotransferase-like"/>
    <property type="match status" value="1"/>
</dbReference>
<evidence type="ECO:0000256" key="2">
    <source>
        <dbReference type="SAM" id="SignalP"/>
    </source>
</evidence>
<keyword evidence="1" id="KW-0175">Coiled coil</keyword>
<dbReference type="InterPro" id="IPR029062">
    <property type="entry name" value="Class_I_gatase-like"/>
</dbReference>
<feature type="domain" description="Beta-galactosidase trimerisation" evidence="3">
    <location>
        <begin position="662"/>
        <end position="764"/>
    </location>
</feature>
<proteinExistence type="predicted"/>
<dbReference type="Gene3D" id="3.20.20.80">
    <property type="entry name" value="Glycosidases"/>
    <property type="match status" value="1"/>
</dbReference>
<dbReference type="Proteomes" id="UP000245959">
    <property type="component" value="Unassembled WGS sequence"/>
</dbReference>
<gene>
    <name evidence="4" type="ORF">C8D82_10566</name>
</gene>
<evidence type="ECO:0000313" key="4">
    <source>
        <dbReference type="EMBL" id="PVY44737.1"/>
    </source>
</evidence>
<evidence type="ECO:0000313" key="5">
    <source>
        <dbReference type="Proteomes" id="UP000245959"/>
    </source>
</evidence>
<feature type="signal peptide" evidence="2">
    <location>
        <begin position="1"/>
        <end position="18"/>
    </location>
</feature>
<dbReference type="GO" id="GO:0004565">
    <property type="term" value="F:beta-galactosidase activity"/>
    <property type="evidence" value="ECO:0007669"/>
    <property type="project" value="InterPro"/>
</dbReference>
<dbReference type="CDD" id="cd03143">
    <property type="entry name" value="A4_beta-galactosidase_middle_domain"/>
    <property type="match status" value="1"/>
</dbReference>
<dbReference type="InterPro" id="IPR013738">
    <property type="entry name" value="Beta_galactosidase_Trimer"/>
</dbReference>
<dbReference type="RefSeq" id="WP_116883062.1">
    <property type="nucleotide sequence ID" value="NZ_QEKH01000005.1"/>
</dbReference>
<dbReference type="GO" id="GO:0005975">
    <property type="term" value="P:carbohydrate metabolic process"/>
    <property type="evidence" value="ECO:0007669"/>
    <property type="project" value="InterPro"/>
</dbReference>
<feature type="coiled-coil region" evidence="1">
    <location>
        <begin position="928"/>
        <end position="955"/>
    </location>
</feature>
<dbReference type="SUPFAM" id="SSF51445">
    <property type="entry name" value="(Trans)glycosidases"/>
    <property type="match status" value="1"/>
</dbReference>
<reference evidence="4 5" key="1">
    <citation type="submission" date="2018-04" db="EMBL/GenBank/DDBJ databases">
        <title>Genomic Encyclopedia of Type Strains, Phase IV (KMG-IV): sequencing the most valuable type-strain genomes for metagenomic binning, comparative biology and taxonomic classification.</title>
        <authorList>
            <person name="Goeker M."/>
        </authorList>
    </citation>
    <scope>NUCLEOTIDE SEQUENCE [LARGE SCALE GENOMIC DNA]</scope>
    <source>
        <strain evidence="4 5">DSM 14823</strain>
    </source>
</reference>